<feature type="domain" description="Guanylate cyclase" evidence="15">
    <location>
        <begin position="67"/>
        <end position="194"/>
    </location>
</feature>
<sequence>MLDPNINNNPIEIVLLKRLTPLSLSSENYPQLEYSLSSTSFPEIISSNARSSAVFPKLFIEPHNDVSVLYADVVNYTYLTTQLDVQTLVETIHDLFVKFDQASEAHNVLRIKFLGDCYYCVSGVPIKNAHHAKSCVDLGLRMIKDIREVRKRRNLDIDMRIGVHSGNIFSGVIGACKWQYDIWSKDVDIANRLESTGEAGKVHISQQTLDLLNDEYDYSDGTQKAQKDEVLKKYGIKSYLITPPRILVRQEGLLVPYN</sequence>
<comment type="subcellular location">
    <subcellularLocation>
        <location evidence="3">Membrane</location>
        <topology evidence="3">Multi-pass membrane protein</topology>
    </subcellularLocation>
</comment>
<comment type="catalytic activity">
    <reaction evidence="1">
        <text>ATP = 3',5'-cyclic AMP + diphosphate</text>
        <dbReference type="Rhea" id="RHEA:15389"/>
        <dbReference type="ChEBI" id="CHEBI:30616"/>
        <dbReference type="ChEBI" id="CHEBI:33019"/>
        <dbReference type="ChEBI" id="CHEBI:58165"/>
        <dbReference type="EC" id="4.6.1.1"/>
    </reaction>
</comment>
<dbReference type="Gene3D" id="3.30.70.1230">
    <property type="entry name" value="Nucleotide cyclase"/>
    <property type="match status" value="1"/>
</dbReference>
<evidence type="ECO:0000256" key="9">
    <source>
        <dbReference type="ARBA" id="ARBA00022842"/>
    </source>
</evidence>
<evidence type="ECO:0000256" key="11">
    <source>
        <dbReference type="ARBA" id="ARBA00022998"/>
    </source>
</evidence>
<dbReference type="GO" id="GO:0005886">
    <property type="term" value="C:plasma membrane"/>
    <property type="evidence" value="ECO:0007669"/>
    <property type="project" value="TreeGrafter"/>
</dbReference>
<keyword evidence="13 14" id="KW-0456">Lyase</keyword>
<dbReference type="EC" id="4.6.1.1" evidence="4"/>
<evidence type="ECO:0000256" key="14">
    <source>
        <dbReference type="RuleBase" id="RU000405"/>
    </source>
</evidence>
<dbReference type="FunFam" id="3.30.70.1230:FF:000024">
    <property type="entry name" value="ACXA, isoform A"/>
    <property type="match status" value="1"/>
</dbReference>
<dbReference type="PROSITE" id="PS50125">
    <property type="entry name" value="GUANYLATE_CYCLASE_2"/>
    <property type="match status" value="1"/>
</dbReference>
<evidence type="ECO:0000256" key="10">
    <source>
        <dbReference type="ARBA" id="ARBA00022989"/>
    </source>
</evidence>
<dbReference type="STRING" id="36166.T1GMB5"/>
<dbReference type="SMART" id="SM00044">
    <property type="entry name" value="CYCc"/>
    <property type="match status" value="1"/>
</dbReference>
<dbReference type="PANTHER" id="PTHR45627">
    <property type="entry name" value="ADENYLATE CYCLASE TYPE 1"/>
    <property type="match status" value="1"/>
</dbReference>
<dbReference type="InterPro" id="IPR029787">
    <property type="entry name" value="Nucleotide_cyclase"/>
</dbReference>
<evidence type="ECO:0000256" key="12">
    <source>
        <dbReference type="ARBA" id="ARBA00023136"/>
    </source>
</evidence>
<evidence type="ECO:0000256" key="5">
    <source>
        <dbReference type="ARBA" id="ARBA00022692"/>
    </source>
</evidence>
<dbReference type="GO" id="GO:0035556">
    <property type="term" value="P:intracellular signal transduction"/>
    <property type="evidence" value="ECO:0007669"/>
    <property type="project" value="InterPro"/>
</dbReference>
<dbReference type="HOGENOM" id="CLU_1078860_0_0_1"/>
<dbReference type="EMBL" id="CAQQ02038182">
    <property type="status" value="NOT_ANNOTATED_CDS"/>
    <property type="molecule type" value="Genomic_DNA"/>
</dbReference>
<keyword evidence="6" id="KW-0479">Metal-binding</keyword>
<keyword evidence="5" id="KW-0812">Transmembrane</keyword>
<evidence type="ECO:0000256" key="7">
    <source>
        <dbReference type="ARBA" id="ARBA00022741"/>
    </source>
</evidence>
<dbReference type="OMA" id="THFTLER"/>
<dbReference type="Pfam" id="PF00211">
    <property type="entry name" value="Guanylate_cyc"/>
    <property type="match status" value="1"/>
</dbReference>
<comment type="similarity">
    <text evidence="14">Belongs to the adenylyl cyclase class-4/guanylyl cyclase family.</text>
</comment>
<reference evidence="16" key="2">
    <citation type="submission" date="2015-06" db="UniProtKB">
        <authorList>
            <consortium name="EnsemblMetazoa"/>
        </authorList>
    </citation>
    <scope>IDENTIFICATION</scope>
</reference>
<dbReference type="AlphaFoldDB" id="T1GMB5"/>
<dbReference type="CDD" id="cd07302">
    <property type="entry name" value="CHD"/>
    <property type="match status" value="1"/>
</dbReference>
<evidence type="ECO:0000256" key="3">
    <source>
        <dbReference type="ARBA" id="ARBA00004141"/>
    </source>
</evidence>
<evidence type="ECO:0000259" key="15">
    <source>
        <dbReference type="PROSITE" id="PS50125"/>
    </source>
</evidence>
<evidence type="ECO:0000313" key="16">
    <source>
        <dbReference type="EnsemblMetazoa" id="MESCA004685-PA"/>
    </source>
</evidence>
<keyword evidence="12" id="KW-0472">Membrane</keyword>
<dbReference type="GO" id="GO:0046872">
    <property type="term" value="F:metal ion binding"/>
    <property type="evidence" value="ECO:0007669"/>
    <property type="project" value="UniProtKB-KW"/>
</dbReference>
<dbReference type="SUPFAM" id="SSF55073">
    <property type="entry name" value="Nucleotide cyclase"/>
    <property type="match status" value="1"/>
</dbReference>
<keyword evidence="11" id="KW-0115">cAMP biosynthesis</keyword>
<evidence type="ECO:0000256" key="2">
    <source>
        <dbReference type="ARBA" id="ARBA00001946"/>
    </source>
</evidence>
<evidence type="ECO:0000256" key="8">
    <source>
        <dbReference type="ARBA" id="ARBA00022840"/>
    </source>
</evidence>
<dbReference type="Proteomes" id="UP000015102">
    <property type="component" value="Unassembled WGS sequence"/>
</dbReference>
<keyword evidence="17" id="KW-1185">Reference proteome</keyword>
<dbReference type="GO" id="GO:0006171">
    <property type="term" value="P:cAMP biosynthetic process"/>
    <property type="evidence" value="ECO:0007669"/>
    <property type="project" value="UniProtKB-KW"/>
</dbReference>
<dbReference type="InterPro" id="IPR001054">
    <property type="entry name" value="A/G_cyclase"/>
</dbReference>
<dbReference type="GO" id="GO:0004016">
    <property type="term" value="F:adenylate cyclase activity"/>
    <property type="evidence" value="ECO:0007669"/>
    <property type="project" value="UniProtKB-EC"/>
</dbReference>
<evidence type="ECO:0000256" key="4">
    <source>
        <dbReference type="ARBA" id="ARBA00012201"/>
    </source>
</evidence>
<dbReference type="GO" id="GO:0007189">
    <property type="term" value="P:adenylate cyclase-activating G protein-coupled receptor signaling pathway"/>
    <property type="evidence" value="ECO:0007669"/>
    <property type="project" value="TreeGrafter"/>
</dbReference>
<evidence type="ECO:0000256" key="6">
    <source>
        <dbReference type="ARBA" id="ARBA00022723"/>
    </source>
</evidence>
<keyword evidence="9" id="KW-0460">Magnesium</keyword>
<reference evidence="17" key="1">
    <citation type="submission" date="2013-02" db="EMBL/GenBank/DDBJ databases">
        <authorList>
            <person name="Hughes D."/>
        </authorList>
    </citation>
    <scope>NUCLEOTIDE SEQUENCE</scope>
    <source>
        <strain>Durham</strain>
        <strain evidence="17">NC isolate 2 -- Noor lab</strain>
    </source>
</reference>
<evidence type="ECO:0000313" key="17">
    <source>
        <dbReference type="Proteomes" id="UP000015102"/>
    </source>
</evidence>
<evidence type="ECO:0000256" key="13">
    <source>
        <dbReference type="ARBA" id="ARBA00023239"/>
    </source>
</evidence>
<keyword evidence="8" id="KW-0067">ATP-binding</keyword>
<keyword evidence="7" id="KW-0547">Nucleotide-binding</keyword>
<protein>
    <recommendedName>
        <fullName evidence="4">adenylate cyclase</fullName>
        <ecNumber evidence="4">4.6.1.1</ecNumber>
    </recommendedName>
</protein>
<keyword evidence="10" id="KW-1133">Transmembrane helix</keyword>
<dbReference type="InterPro" id="IPR018297">
    <property type="entry name" value="A/G_cyclase_CS"/>
</dbReference>
<dbReference type="GO" id="GO:0005524">
    <property type="term" value="F:ATP binding"/>
    <property type="evidence" value="ECO:0007669"/>
    <property type="project" value="UniProtKB-KW"/>
</dbReference>
<comment type="cofactor">
    <cofactor evidence="2">
        <name>Mg(2+)</name>
        <dbReference type="ChEBI" id="CHEBI:18420"/>
    </cofactor>
</comment>
<dbReference type="PANTHER" id="PTHR45627:SF23">
    <property type="entry name" value="AT30656P-RELATED"/>
    <property type="match status" value="1"/>
</dbReference>
<dbReference type="PROSITE" id="PS00452">
    <property type="entry name" value="GUANYLATE_CYCLASE_1"/>
    <property type="match status" value="1"/>
</dbReference>
<organism evidence="16 17">
    <name type="scientific">Megaselia scalaris</name>
    <name type="common">Humpbacked fly</name>
    <name type="synonym">Phora scalaris</name>
    <dbReference type="NCBI Taxonomy" id="36166"/>
    <lineage>
        <taxon>Eukaryota</taxon>
        <taxon>Metazoa</taxon>
        <taxon>Ecdysozoa</taxon>
        <taxon>Arthropoda</taxon>
        <taxon>Hexapoda</taxon>
        <taxon>Insecta</taxon>
        <taxon>Pterygota</taxon>
        <taxon>Neoptera</taxon>
        <taxon>Endopterygota</taxon>
        <taxon>Diptera</taxon>
        <taxon>Brachycera</taxon>
        <taxon>Muscomorpha</taxon>
        <taxon>Platypezoidea</taxon>
        <taxon>Phoridae</taxon>
        <taxon>Megaseliini</taxon>
        <taxon>Megaselia</taxon>
    </lineage>
</organism>
<evidence type="ECO:0000256" key="1">
    <source>
        <dbReference type="ARBA" id="ARBA00001593"/>
    </source>
</evidence>
<dbReference type="EnsemblMetazoa" id="MESCA004685-RA">
    <property type="protein sequence ID" value="MESCA004685-PA"/>
    <property type="gene ID" value="MESCA004685"/>
</dbReference>
<proteinExistence type="inferred from homology"/>
<accession>T1GMB5</accession>
<name>T1GMB5_MEGSC</name>